<keyword evidence="2" id="KW-0813">Transport</keyword>
<feature type="domain" description="ABC transporter" evidence="6">
    <location>
        <begin position="6"/>
        <end position="235"/>
    </location>
</feature>
<dbReference type="PANTHER" id="PTHR42711">
    <property type="entry name" value="ABC TRANSPORTER ATP-BINDING PROTEIN"/>
    <property type="match status" value="1"/>
</dbReference>
<comment type="caution">
    <text evidence="7">The sequence shown here is derived from an EMBL/GenBank/DDBJ whole genome shotgun (WGS) entry which is preliminary data.</text>
</comment>
<keyword evidence="3" id="KW-0536">Nodulation</keyword>
<evidence type="ECO:0000256" key="4">
    <source>
        <dbReference type="ARBA" id="ARBA00022741"/>
    </source>
</evidence>
<dbReference type="InterPro" id="IPR017871">
    <property type="entry name" value="ABC_transporter-like_CS"/>
</dbReference>
<evidence type="ECO:0000256" key="5">
    <source>
        <dbReference type="ARBA" id="ARBA00022840"/>
    </source>
</evidence>
<protein>
    <submittedName>
        <fullName evidence="7">ABC transporter</fullName>
    </submittedName>
</protein>
<name>A0ABV2AYR6_9GAMM</name>
<dbReference type="InterPro" id="IPR003439">
    <property type="entry name" value="ABC_transporter-like_ATP-bd"/>
</dbReference>
<dbReference type="EMBL" id="APND01000002">
    <property type="protein sequence ID" value="MES1928790.1"/>
    <property type="molecule type" value="Genomic_DNA"/>
</dbReference>
<proteinExistence type="inferred from homology"/>
<dbReference type="SMART" id="SM00382">
    <property type="entry name" value="AAA"/>
    <property type="match status" value="1"/>
</dbReference>
<sequence>MSEAALKVDAVTKSYGSLKALDTLSLAVEQGEFVALLGPNGAGKSTLFQLLTGLFVPDEGAIEVAGHDMRRDSRAALAKLGVVFQQPTLDLDLSVVANLKFHARLHGMGAKAKARIDDELARIGQAERAKDAARALSGGNRRKIELARALLHEPALLLMDEATVGLDPGSRELLVDYVHKLCAERGMGVLWATHLVDEAERAHRVIVVHKGQRIAVDTPRALCETTNTTSLGDAFLELTGEVPKKKEETV</sequence>
<reference evidence="7 8" key="1">
    <citation type="submission" date="2013-03" db="EMBL/GenBank/DDBJ databases">
        <title>Salinisphaera dokdonensis CL-ES53 Genome Sequencing.</title>
        <authorList>
            <person name="Li C."/>
            <person name="Lai Q."/>
            <person name="Shao Z."/>
        </authorList>
    </citation>
    <scope>NUCLEOTIDE SEQUENCE [LARGE SCALE GENOMIC DNA]</scope>
    <source>
        <strain evidence="7 8">CL-ES53</strain>
    </source>
</reference>
<dbReference type="NCBIfam" id="TIGR03864">
    <property type="entry name" value="PQQ_ABC_ATP"/>
    <property type="match status" value="1"/>
</dbReference>
<dbReference type="InterPro" id="IPR003593">
    <property type="entry name" value="AAA+_ATPase"/>
</dbReference>
<dbReference type="PANTHER" id="PTHR42711:SF5">
    <property type="entry name" value="ABC TRANSPORTER ATP-BINDING PROTEIN NATA"/>
    <property type="match status" value="1"/>
</dbReference>
<evidence type="ECO:0000259" key="6">
    <source>
        <dbReference type="PROSITE" id="PS50893"/>
    </source>
</evidence>
<organism evidence="7 8">
    <name type="scientific">Salinisphaera dokdonensis CL-ES53</name>
    <dbReference type="NCBI Taxonomy" id="1304272"/>
    <lineage>
        <taxon>Bacteria</taxon>
        <taxon>Pseudomonadati</taxon>
        <taxon>Pseudomonadota</taxon>
        <taxon>Gammaproteobacteria</taxon>
        <taxon>Salinisphaerales</taxon>
        <taxon>Salinisphaeraceae</taxon>
        <taxon>Salinisphaera</taxon>
    </lineage>
</organism>
<dbReference type="SUPFAM" id="SSF52540">
    <property type="entry name" value="P-loop containing nucleoside triphosphate hydrolases"/>
    <property type="match status" value="1"/>
</dbReference>
<keyword evidence="8" id="KW-1185">Reference proteome</keyword>
<dbReference type="InterPro" id="IPR050763">
    <property type="entry name" value="ABC_transporter_ATP-binding"/>
</dbReference>
<evidence type="ECO:0000313" key="8">
    <source>
        <dbReference type="Proteomes" id="UP001460888"/>
    </source>
</evidence>
<keyword evidence="5" id="KW-0067">ATP-binding</keyword>
<evidence type="ECO:0000256" key="2">
    <source>
        <dbReference type="ARBA" id="ARBA00022448"/>
    </source>
</evidence>
<accession>A0ABV2AYR6</accession>
<dbReference type="RefSeq" id="WP_353110137.1">
    <property type="nucleotide sequence ID" value="NZ_APND01000002.1"/>
</dbReference>
<evidence type="ECO:0000313" key="7">
    <source>
        <dbReference type="EMBL" id="MES1928790.1"/>
    </source>
</evidence>
<comment type="similarity">
    <text evidence="1">Belongs to the ABC transporter superfamily.</text>
</comment>
<dbReference type="InterPro" id="IPR027417">
    <property type="entry name" value="P-loop_NTPase"/>
</dbReference>
<evidence type="ECO:0000256" key="1">
    <source>
        <dbReference type="ARBA" id="ARBA00005417"/>
    </source>
</evidence>
<keyword evidence="4" id="KW-0547">Nucleotide-binding</keyword>
<dbReference type="Proteomes" id="UP001460888">
    <property type="component" value="Unassembled WGS sequence"/>
</dbReference>
<dbReference type="PROSITE" id="PS00211">
    <property type="entry name" value="ABC_TRANSPORTER_1"/>
    <property type="match status" value="1"/>
</dbReference>
<evidence type="ECO:0000256" key="3">
    <source>
        <dbReference type="ARBA" id="ARBA00022458"/>
    </source>
</evidence>
<gene>
    <name evidence="7" type="ORF">SADO_06037</name>
</gene>
<dbReference type="InterPro" id="IPR022467">
    <property type="entry name" value="ABC_transprt_ATP-bd_su_PQQ"/>
</dbReference>
<dbReference type="Gene3D" id="3.40.50.300">
    <property type="entry name" value="P-loop containing nucleotide triphosphate hydrolases"/>
    <property type="match status" value="1"/>
</dbReference>
<dbReference type="Pfam" id="PF00005">
    <property type="entry name" value="ABC_tran"/>
    <property type="match status" value="1"/>
</dbReference>
<dbReference type="PROSITE" id="PS50893">
    <property type="entry name" value="ABC_TRANSPORTER_2"/>
    <property type="match status" value="1"/>
</dbReference>